<dbReference type="InterPro" id="IPR037219">
    <property type="entry name" value="Peptidase_M41-like"/>
</dbReference>
<evidence type="ECO:0000256" key="7">
    <source>
        <dbReference type="ARBA" id="ARBA00022833"/>
    </source>
</evidence>
<dbReference type="GO" id="GO:0016887">
    <property type="term" value="F:ATP hydrolysis activity"/>
    <property type="evidence" value="ECO:0007669"/>
    <property type="project" value="InterPro"/>
</dbReference>
<keyword evidence="4" id="KW-0479">Metal-binding</keyword>
<keyword evidence="15" id="KW-1185">Reference proteome</keyword>
<evidence type="ECO:0000313" key="14">
    <source>
        <dbReference type="EMBL" id="RDV81298.1"/>
    </source>
</evidence>
<evidence type="ECO:0000256" key="10">
    <source>
        <dbReference type="ARBA" id="ARBA00023054"/>
    </source>
</evidence>
<evidence type="ECO:0000313" key="15">
    <source>
        <dbReference type="Proteomes" id="UP000256329"/>
    </source>
</evidence>
<dbReference type="Proteomes" id="UP000256329">
    <property type="component" value="Unassembled WGS sequence"/>
</dbReference>
<dbReference type="GO" id="GO:0004176">
    <property type="term" value="F:ATP-dependent peptidase activity"/>
    <property type="evidence" value="ECO:0007669"/>
    <property type="project" value="InterPro"/>
</dbReference>
<evidence type="ECO:0000256" key="11">
    <source>
        <dbReference type="RuleBase" id="RU003651"/>
    </source>
</evidence>
<dbReference type="GO" id="GO:0005886">
    <property type="term" value="C:plasma membrane"/>
    <property type="evidence" value="ECO:0007669"/>
    <property type="project" value="TreeGrafter"/>
</dbReference>
<evidence type="ECO:0000259" key="13">
    <source>
        <dbReference type="SMART" id="SM00382"/>
    </source>
</evidence>
<evidence type="ECO:0000256" key="1">
    <source>
        <dbReference type="ARBA" id="ARBA00001947"/>
    </source>
</evidence>
<dbReference type="SMART" id="SM00382">
    <property type="entry name" value="AAA"/>
    <property type="match status" value="1"/>
</dbReference>
<evidence type="ECO:0000256" key="12">
    <source>
        <dbReference type="SAM" id="Coils"/>
    </source>
</evidence>
<sequence length="506" mass="55744">MYYKEIGLGLGAALVIFLAAKGYDVIPLIFLGAAAGLLYHFLHSKGMVKSLVIKSNEEENNITFADIGGQRAAVEELKEALDFIKHYPQARRLGVRPLKGILLTGPPGTGKTLLAKAAAGYTDAVFIAASGSEFVEMYAGVGAQRIRNLFRLAREKAQQSGKNRAIIFIDEIDVLGGKRGKVNSHLEYDQTLNQLLVEMDGIKGDERVNILVIAATNRADLLDPALLRPGRFDRQVRVDLPDKEGRLEILRLHTRNKPLAPDVDLEAVAKETLGFSGAHLESLANEAAILALREGASAIGQRHFMEAIERVMLGAKLERRPSKEELWRVAVHETGHALVSEWVRPGSVTTLTVTPRGGALGYFRQQHEEDSYLYTQGQLEDRLAVLLAGAVAEEVVLGSRSTGAANDFEQATRVAETMIRAGMSRLGVAGSAELPEETRHELLREILSRQEERVQQYLRDQREKLIRIAQELLAAERLTGERFRELLHGQESAASQQEKWAAGANK</sequence>
<protein>
    <submittedName>
        <fullName evidence="14">AAA family ATPase</fullName>
    </submittedName>
</protein>
<dbReference type="PROSITE" id="PS00674">
    <property type="entry name" value="AAA"/>
    <property type="match status" value="1"/>
</dbReference>
<dbReference type="InterPro" id="IPR027417">
    <property type="entry name" value="P-loop_NTPase"/>
</dbReference>
<name>A0A3D8P3B6_9THEO</name>
<dbReference type="GO" id="GO:0030163">
    <property type="term" value="P:protein catabolic process"/>
    <property type="evidence" value="ECO:0007669"/>
    <property type="project" value="TreeGrafter"/>
</dbReference>
<dbReference type="InterPro" id="IPR041569">
    <property type="entry name" value="AAA_lid_3"/>
</dbReference>
<dbReference type="GO" id="GO:0005524">
    <property type="term" value="F:ATP binding"/>
    <property type="evidence" value="ECO:0007669"/>
    <property type="project" value="UniProtKB-KW"/>
</dbReference>
<dbReference type="GO" id="GO:0006508">
    <property type="term" value="P:proteolysis"/>
    <property type="evidence" value="ECO:0007669"/>
    <property type="project" value="UniProtKB-KW"/>
</dbReference>
<dbReference type="RefSeq" id="WP_115793224.1">
    <property type="nucleotide sequence ID" value="NZ_QSLN01000019.1"/>
</dbReference>
<dbReference type="PANTHER" id="PTHR23076:SF97">
    <property type="entry name" value="ATP-DEPENDENT ZINC METALLOPROTEASE YME1L1"/>
    <property type="match status" value="1"/>
</dbReference>
<evidence type="ECO:0000256" key="4">
    <source>
        <dbReference type="ARBA" id="ARBA00022723"/>
    </source>
</evidence>
<gene>
    <name evidence="14" type="ORF">DXX99_09360</name>
</gene>
<keyword evidence="10 12" id="KW-0175">Coiled coil</keyword>
<dbReference type="GO" id="GO:0046872">
    <property type="term" value="F:metal ion binding"/>
    <property type="evidence" value="ECO:0007669"/>
    <property type="project" value="UniProtKB-KW"/>
</dbReference>
<dbReference type="SUPFAM" id="SSF52540">
    <property type="entry name" value="P-loop containing nucleoside triphosphate hydrolases"/>
    <property type="match status" value="1"/>
</dbReference>
<keyword evidence="3" id="KW-0645">Protease</keyword>
<accession>A0A3D8P3B6</accession>
<dbReference type="Gene3D" id="1.20.58.760">
    <property type="entry name" value="Peptidase M41"/>
    <property type="match status" value="1"/>
</dbReference>
<comment type="similarity">
    <text evidence="11">Belongs to the AAA ATPase family.</text>
</comment>
<evidence type="ECO:0000256" key="5">
    <source>
        <dbReference type="ARBA" id="ARBA00022741"/>
    </source>
</evidence>
<dbReference type="SUPFAM" id="SSF140990">
    <property type="entry name" value="FtsH protease domain-like"/>
    <property type="match status" value="1"/>
</dbReference>
<dbReference type="InterPro" id="IPR003959">
    <property type="entry name" value="ATPase_AAA_core"/>
</dbReference>
<feature type="coiled-coil region" evidence="12">
    <location>
        <begin position="440"/>
        <end position="478"/>
    </location>
</feature>
<feature type="domain" description="AAA+ ATPase" evidence="13">
    <location>
        <begin position="97"/>
        <end position="242"/>
    </location>
</feature>
<keyword evidence="7" id="KW-0862">Zinc</keyword>
<comment type="caution">
    <text evidence="14">The sequence shown here is derived from an EMBL/GenBank/DDBJ whole genome shotgun (WGS) entry which is preliminary data.</text>
</comment>
<evidence type="ECO:0000256" key="9">
    <source>
        <dbReference type="ARBA" id="ARBA00023049"/>
    </source>
</evidence>
<keyword evidence="8 11" id="KW-0067">ATP-binding</keyword>
<dbReference type="PANTHER" id="PTHR23076">
    <property type="entry name" value="METALLOPROTEASE M41 FTSH"/>
    <property type="match status" value="1"/>
</dbReference>
<dbReference type="OrthoDB" id="9809379at2"/>
<dbReference type="InterPro" id="IPR000642">
    <property type="entry name" value="Peptidase_M41"/>
</dbReference>
<dbReference type="GO" id="GO:0004222">
    <property type="term" value="F:metalloendopeptidase activity"/>
    <property type="evidence" value="ECO:0007669"/>
    <property type="project" value="InterPro"/>
</dbReference>
<dbReference type="EMBL" id="QSLN01000019">
    <property type="protein sequence ID" value="RDV81298.1"/>
    <property type="molecule type" value="Genomic_DNA"/>
</dbReference>
<dbReference type="FunFam" id="3.40.50.300:FF:001025">
    <property type="entry name" value="ATPase family, AAA domain-containing 2B"/>
    <property type="match status" value="1"/>
</dbReference>
<dbReference type="Gene3D" id="3.40.50.300">
    <property type="entry name" value="P-loop containing nucleotide triphosphate hydrolases"/>
    <property type="match status" value="1"/>
</dbReference>
<comment type="cofactor">
    <cofactor evidence="1">
        <name>Zn(2+)</name>
        <dbReference type="ChEBI" id="CHEBI:29105"/>
    </cofactor>
</comment>
<dbReference type="Pfam" id="PF17862">
    <property type="entry name" value="AAA_lid_3"/>
    <property type="match status" value="1"/>
</dbReference>
<proteinExistence type="inferred from homology"/>
<keyword evidence="5 11" id="KW-0547">Nucleotide-binding</keyword>
<evidence type="ECO:0000256" key="3">
    <source>
        <dbReference type="ARBA" id="ARBA00022670"/>
    </source>
</evidence>
<dbReference type="Gene3D" id="1.10.8.60">
    <property type="match status" value="1"/>
</dbReference>
<evidence type="ECO:0000256" key="2">
    <source>
        <dbReference type="ARBA" id="ARBA00010044"/>
    </source>
</evidence>
<comment type="similarity">
    <text evidence="2">In the C-terminal section; belongs to the peptidase M41 family.</text>
</comment>
<dbReference type="InterPro" id="IPR003593">
    <property type="entry name" value="AAA+_ATPase"/>
</dbReference>
<dbReference type="AlphaFoldDB" id="A0A3D8P3B6"/>
<evidence type="ECO:0000256" key="6">
    <source>
        <dbReference type="ARBA" id="ARBA00022801"/>
    </source>
</evidence>
<evidence type="ECO:0000256" key="8">
    <source>
        <dbReference type="ARBA" id="ARBA00022840"/>
    </source>
</evidence>
<dbReference type="InterPro" id="IPR003960">
    <property type="entry name" value="ATPase_AAA_CS"/>
</dbReference>
<dbReference type="Pfam" id="PF00004">
    <property type="entry name" value="AAA"/>
    <property type="match status" value="1"/>
</dbReference>
<reference evidence="14 15" key="1">
    <citation type="submission" date="2018-08" db="EMBL/GenBank/DDBJ databases">
        <title>Form III RuBisCO-mediated autotrophy in Thermodesulfobium bacteria.</title>
        <authorList>
            <person name="Toshchakov S.V."/>
            <person name="Kublanov I.V."/>
            <person name="Frolov E."/>
            <person name="Bonch-Osmolovskaya E.A."/>
            <person name="Tourova T.P."/>
            <person name="Chernych N.A."/>
            <person name="Lebedinsky A.V."/>
        </authorList>
    </citation>
    <scope>NUCLEOTIDE SEQUENCE [LARGE SCALE GENOMIC DNA]</scope>
    <source>
        <strain evidence="14 15">SR</strain>
    </source>
</reference>
<keyword evidence="6" id="KW-0378">Hydrolase</keyword>
<keyword evidence="9" id="KW-0482">Metalloprotease</keyword>
<dbReference type="FunFam" id="1.10.8.60:FF:000001">
    <property type="entry name" value="ATP-dependent zinc metalloprotease FtsH"/>
    <property type="match status" value="1"/>
</dbReference>
<organism evidence="14 15">
    <name type="scientific">Ammonifex thiophilus</name>
    <dbReference type="NCBI Taxonomy" id="444093"/>
    <lineage>
        <taxon>Bacteria</taxon>
        <taxon>Bacillati</taxon>
        <taxon>Bacillota</taxon>
        <taxon>Clostridia</taxon>
        <taxon>Thermoanaerobacterales</taxon>
        <taxon>Thermoanaerobacteraceae</taxon>
        <taxon>Ammonifex</taxon>
    </lineage>
</organism>
<dbReference type="Pfam" id="PF01434">
    <property type="entry name" value="Peptidase_M41"/>
    <property type="match status" value="1"/>
</dbReference>